<comment type="subcellular location">
    <subcellularLocation>
        <location evidence="1">Nucleus</location>
    </subcellularLocation>
</comment>
<feature type="compositionally biased region" description="Basic and acidic residues" evidence="8">
    <location>
        <begin position="779"/>
        <end position="788"/>
    </location>
</feature>
<evidence type="ECO:0000256" key="7">
    <source>
        <dbReference type="PROSITE-ProRule" id="PRU00175"/>
    </source>
</evidence>
<accession>A0AAV6XXR4</accession>
<proteinExistence type="inferred from homology"/>
<dbReference type="GO" id="GO:0000785">
    <property type="term" value="C:chromatin"/>
    <property type="evidence" value="ECO:0007669"/>
    <property type="project" value="TreeGrafter"/>
</dbReference>
<feature type="domain" description="RING-type" evidence="9">
    <location>
        <begin position="260"/>
        <end position="306"/>
    </location>
</feature>
<dbReference type="EMBL" id="WHWC01000004">
    <property type="protein sequence ID" value="KAG8383963.1"/>
    <property type="molecule type" value="Genomic_DNA"/>
</dbReference>
<evidence type="ECO:0000313" key="11">
    <source>
        <dbReference type="EMBL" id="KAG8383963.1"/>
    </source>
</evidence>
<feature type="region of interest" description="Disordered" evidence="8">
    <location>
        <begin position="27"/>
        <end position="252"/>
    </location>
</feature>
<sequence length="982" mass="113499">MDLNSSPAEGNQSLLLCVVEKENMETVKQELQEEREGEGKPDEREETETELDYEVREERERAGIEEGEVVDDIEEMEVDREEEGKEDSCGEKEGKVNGLSDVWEVNGASSSRRGSMRKSSLLAREKLKDLCEREEEEKRRRSPKRKWKRVKSEDNGASADMEDGKEVKIGSFKKTSSRGKSKKKIEKLSEDLDEGEDEKKPRRGRKKKKKRKGVESDDNGGETVDKEKNGEEKRQKITRRKPLKDGSEEENGKEIESNMCHQCQRNDKGEVVRCTECTTKRYCIPCIERWYPHMRKEDFAKYCPVCLNNCNCKRCMRLDGPIRHLKNLKVDFTPEQKLQYSRYMLQMLLPFLKQFHAEQLVEMEMEAKIQGLPISEIKPQRSNCRKIERIYCDYCKTGIVDFHRSCSMCSYDLCLTCCQELRGGRLHRDDKEVVMQYVDYGQEYLHGGSPCDISVNGEPSYETAEAIARDPADLKSEWTCTERGIVPCPPEWMGGCGEGILELKCIPYNSVSKLLLTAEELARKHDIEDLPQNFEQECSCLKFSGEDVLDNDKLRKAASRPDSEDNYLYCPKAKDLQHDDLKHFQCHWAKGEPVIVSNVLETTLGLSWEPMVMWRAFRQITNTKHEQLLDVTAINCLDWCQVDINVHHFFKGYSEGRYDVKKWPDILKLKDWPPANLFEERLPRHGAEFISCLPFKEYTHPRNGYLNLAVKLDKKFVKPDMGPKTYIAYGFAEELGRGDSVTKLHCDMSDAVNVLTHVQEVTLTDVQRLKISELQKKHAAQDERELHGNKHIVNGTDKKQQNSKNKKSRSNKKAFSNEKTLNEKSAGKATFGEESGLTVEMISNDDQQNLWEACEIVEEGQKEDCSKQETNSTSISGNNLESFKDPEDGALWDIFRRQDVPKLEEYVRKHFKEFRHIYCNQLPQIVHPIHDQTVYLTVEHKKTLKEEYGIEPWTFVQKLGDAVFIPAGCPHQVRNLKVSWLN</sequence>
<evidence type="ECO:0000256" key="6">
    <source>
        <dbReference type="ARBA" id="ARBA00023242"/>
    </source>
</evidence>
<dbReference type="CDD" id="cd02208">
    <property type="entry name" value="cupin_RmlC-like"/>
    <property type="match status" value="1"/>
</dbReference>
<feature type="domain" description="JmjC" evidence="10">
    <location>
        <begin position="701"/>
        <end position="982"/>
    </location>
</feature>
<dbReference type="InterPro" id="IPR045109">
    <property type="entry name" value="LSDs-like"/>
</dbReference>
<keyword evidence="12" id="KW-1185">Reference proteome</keyword>
<dbReference type="GO" id="GO:0032454">
    <property type="term" value="F:histone H3K9 demethylase activity"/>
    <property type="evidence" value="ECO:0007669"/>
    <property type="project" value="InterPro"/>
</dbReference>
<dbReference type="InterPro" id="IPR018866">
    <property type="entry name" value="Znf-4CXXC_R1"/>
</dbReference>
<evidence type="ECO:0000256" key="4">
    <source>
        <dbReference type="ARBA" id="ARBA00023015"/>
    </source>
</evidence>
<dbReference type="Proteomes" id="UP000826271">
    <property type="component" value="Unassembled WGS sequence"/>
</dbReference>
<dbReference type="GO" id="GO:0003712">
    <property type="term" value="F:transcription coregulator activity"/>
    <property type="evidence" value="ECO:0007669"/>
    <property type="project" value="TreeGrafter"/>
</dbReference>
<gene>
    <name evidence="11" type="ORF">BUALT_Bualt04G0068500</name>
</gene>
<feature type="compositionally biased region" description="Polar residues" evidence="8">
    <location>
        <begin position="868"/>
        <end position="881"/>
    </location>
</feature>
<evidence type="ECO:0000259" key="10">
    <source>
        <dbReference type="PROSITE" id="PS51184"/>
    </source>
</evidence>
<feature type="compositionally biased region" description="Basic and acidic residues" evidence="8">
    <location>
        <begin position="53"/>
        <end position="64"/>
    </location>
</feature>
<dbReference type="PROSITE" id="PS51184">
    <property type="entry name" value="JMJC"/>
    <property type="match status" value="1"/>
</dbReference>
<dbReference type="InterPro" id="IPR003347">
    <property type="entry name" value="JmjC_dom"/>
</dbReference>
<keyword evidence="3" id="KW-0479">Metal-binding</keyword>
<dbReference type="GO" id="GO:0031490">
    <property type="term" value="F:chromatin DNA binding"/>
    <property type="evidence" value="ECO:0007669"/>
    <property type="project" value="TreeGrafter"/>
</dbReference>
<name>A0AAV6XXR4_9LAMI</name>
<evidence type="ECO:0000259" key="9">
    <source>
        <dbReference type="PROSITE" id="PS50089"/>
    </source>
</evidence>
<feature type="region of interest" description="Disordered" evidence="8">
    <location>
        <begin position="862"/>
        <end position="881"/>
    </location>
</feature>
<dbReference type="GO" id="GO:0006357">
    <property type="term" value="P:regulation of transcription by RNA polymerase II"/>
    <property type="evidence" value="ECO:0007669"/>
    <property type="project" value="TreeGrafter"/>
</dbReference>
<dbReference type="GO" id="GO:0000118">
    <property type="term" value="C:histone deacetylase complex"/>
    <property type="evidence" value="ECO:0007669"/>
    <property type="project" value="TreeGrafter"/>
</dbReference>
<feature type="compositionally biased region" description="Basic residues" evidence="8">
    <location>
        <begin position="175"/>
        <end position="185"/>
    </location>
</feature>
<keyword evidence="7" id="KW-0863">Zinc-finger</keyword>
<keyword evidence="7" id="KW-0862">Zinc</keyword>
<dbReference type="Gene3D" id="2.60.120.650">
    <property type="entry name" value="Cupin"/>
    <property type="match status" value="2"/>
</dbReference>
<dbReference type="InterPro" id="IPR001841">
    <property type="entry name" value="Znf_RING"/>
</dbReference>
<evidence type="ECO:0000313" key="12">
    <source>
        <dbReference type="Proteomes" id="UP000826271"/>
    </source>
</evidence>
<comment type="caution">
    <text evidence="11">The sequence shown here is derived from an EMBL/GenBank/DDBJ whole genome shotgun (WGS) entry which is preliminary data.</text>
</comment>
<dbReference type="PROSITE" id="PS50089">
    <property type="entry name" value="ZF_RING_2"/>
    <property type="match status" value="1"/>
</dbReference>
<feature type="compositionally biased region" description="Low complexity" evidence="8">
    <location>
        <begin position="109"/>
        <end position="120"/>
    </location>
</feature>
<dbReference type="SMART" id="SM00558">
    <property type="entry name" value="JmjC"/>
    <property type="match status" value="1"/>
</dbReference>
<feature type="region of interest" description="Disordered" evidence="8">
    <location>
        <begin position="779"/>
        <end position="829"/>
    </location>
</feature>
<keyword evidence="4" id="KW-0805">Transcription regulation</keyword>
<evidence type="ECO:0000256" key="2">
    <source>
        <dbReference type="ARBA" id="ARBA00006801"/>
    </source>
</evidence>
<dbReference type="GO" id="GO:0008270">
    <property type="term" value="F:zinc ion binding"/>
    <property type="evidence" value="ECO:0007669"/>
    <property type="project" value="UniProtKB-KW"/>
</dbReference>
<reference evidence="11" key="1">
    <citation type="submission" date="2019-10" db="EMBL/GenBank/DDBJ databases">
        <authorList>
            <person name="Zhang R."/>
            <person name="Pan Y."/>
            <person name="Wang J."/>
            <person name="Ma R."/>
            <person name="Yu S."/>
        </authorList>
    </citation>
    <scope>NUCLEOTIDE SEQUENCE</scope>
    <source>
        <strain evidence="11">LA-IB0</strain>
        <tissue evidence="11">Leaf</tissue>
    </source>
</reference>
<comment type="similarity">
    <text evidence="2">Belongs to the JARID1 histone demethylase family.</text>
</comment>
<keyword evidence="6" id="KW-0539">Nucleus</keyword>
<protein>
    <recommendedName>
        <fullName evidence="13">Lysine-specific demethylase JMJ25-like</fullName>
    </recommendedName>
</protein>
<feature type="compositionally biased region" description="Basic and acidic residues" evidence="8">
    <location>
        <begin position="123"/>
        <end position="139"/>
    </location>
</feature>
<evidence type="ECO:0008006" key="13">
    <source>
        <dbReference type="Google" id="ProtNLM"/>
    </source>
</evidence>
<evidence type="ECO:0000256" key="8">
    <source>
        <dbReference type="SAM" id="MobiDB-lite"/>
    </source>
</evidence>
<organism evidence="11 12">
    <name type="scientific">Buddleja alternifolia</name>
    <dbReference type="NCBI Taxonomy" id="168488"/>
    <lineage>
        <taxon>Eukaryota</taxon>
        <taxon>Viridiplantae</taxon>
        <taxon>Streptophyta</taxon>
        <taxon>Embryophyta</taxon>
        <taxon>Tracheophyta</taxon>
        <taxon>Spermatophyta</taxon>
        <taxon>Magnoliopsida</taxon>
        <taxon>eudicotyledons</taxon>
        <taxon>Gunneridae</taxon>
        <taxon>Pentapetalae</taxon>
        <taxon>asterids</taxon>
        <taxon>lamiids</taxon>
        <taxon>Lamiales</taxon>
        <taxon>Scrophulariaceae</taxon>
        <taxon>Buddlejeae</taxon>
        <taxon>Buddleja</taxon>
    </lineage>
</organism>
<feature type="compositionally biased region" description="Basic and acidic residues" evidence="8">
    <location>
        <begin position="223"/>
        <end position="235"/>
    </location>
</feature>
<feature type="compositionally biased region" description="Basic and acidic residues" evidence="8">
    <location>
        <begin position="27"/>
        <end position="43"/>
    </location>
</feature>
<feature type="compositionally biased region" description="Basic and acidic residues" evidence="8">
    <location>
        <begin position="82"/>
        <end position="95"/>
    </location>
</feature>
<feature type="compositionally biased region" description="Basic residues" evidence="8">
    <location>
        <begin position="140"/>
        <end position="149"/>
    </location>
</feature>
<dbReference type="AlphaFoldDB" id="A0AAV6XXR4"/>
<dbReference type="PANTHER" id="PTHR12549">
    <property type="entry name" value="JMJC DOMAIN-CONTAINING HISTONE DEMETHYLATION PROTEIN"/>
    <property type="match status" value="1"/>
</dbReference>
<evidence type="ECO:0000256" key="5">
    <source>
        <dbReference type="ARBA" id="ARBA00023163"/>
    </source>
</evidence>
<dbReference type="PANTHER" id="PTHR12549:SF11">
    <property type="entry name" value="LYSINE-SPECIFIC DEMETHYLASE JMJ25"/>
    <property type="match status" value="1"/>
</dbReference>
<evidence type="ECO:0000256" key="3">
    <source>
        <dbReference type="ARBA" id="ARBA00022723"/>
    </source>
</evidence>
<dbReference type="SUPFAM" id="SSF51197">
    <property type="entry name" value="Clavaminate synthase-like"/>
    <property type="match status" value="1"/>
</dbReference>
<feature type="compositionally biased region" description="Basic residues" evidence="8">
    <location>
        <begin position="201"/>
        <end position="212"/>
    </location>
</feature>
<feature type="compositionally biased region" description="Acidic residues" evidence="8">
    <location>
        <begin position="65"/>
        <end position="81"/>
    </location>
</feature>
<keyword evidence="5" id="KW-0804">Transcription</keyword>
<dbReference type="Pfam" id="PF10497">
    <property type="entry name" value="zf-4CXXC_R1"/>
    <property type="match status" value="1"/>
</dbReference>
<feature type="compositionally biased region" description="Basic and acidic residues" evidence="8">
    <location>
        <begin position="243"/>
        <end position="252"/>
    </location>
</feature>
<evidence type="ECO:0000256" key="1">
    <source>
        <dbReference type="ARBA" id="ARBA00004123"/>
    </source>
</evidence>
<dbReference type="Pfam" id="PF02373">
    <property type="entry name" value="JmjC"/>
    <property type="match status" value="1"/>
</dbReference>